<dbReference type="GO" id="GO:0005634">
    <property type="term" value="C:nucleus"/>
    <property type="evidence" value="ECO:0007669"/>
    <property type="project" value="InterPro"/>
</dbReference>
<dbReference type="EMBL" id="JRES01001578">
    <property type="protein sequence ID" value="KNC21822.1"/>
    <property type="molecule type" value="Genomic_DNA"/>
</dbReference>
<keyword evidence="1 6" id="KW-0479">Metal-binding</keyword>
<feature type="compositionally biased region" description="Low complexity" evidence="7">
    <location>
        <begin position="34"/>
        <end position="52"/>
    </location>
</feature>
<keyword evidence="4 6" id="KW-0862">Zinc</keyword>
<dbReference type="SUPFAM" id="SSF57716">
    <property type="entry name" value="Glucocorticoid receptor-like (DNA-binding domain)"/>
    <property type="match status" value="1"/>
</dbReference>
<dbReference type="PANTHER" id="PTHR24408">
    <property type="entry name" value="ZINC FINGER PROTEIN"/>
    <property type="match status" value="1"/>
</dbReference>
<feature type="binding site" evidence="6">
    <location>
        <position position="370"/>
    </location>
    <ligand>
        <name>Zn(2+)</name>
        <dbReference type="ChEBI" id="CHEBI:29105"/>
    </ligand>
</feature>
<dbReference type="AlphaFoldDB" id="A0A0L0BP35"/>
<evidence type="ECO:0000256" key="3">
    <source>
        <dbReference type="ARBA" id="ARBA00022771"/>
    </source>
</evidence>
<feature type="compositionally biased region" description="Basic and acidic residues" evidence="7">
    <location>
        <begin position="246"/>
        <end position="257"/>
    </location>
</feature>
<dbReference type="SMART" id="SM00868">
    <property type="entry name" value="zf-AD"/>
    <property type="match status" value="1"/>
</dbReference>
<dbReference type="Proteomes" id="UP000037069">
    <property type="component" value="Unassembled WGS sequence"/>
</dbReference>
<evidence type="ECO:0000313" key="10">
    <source>
        <dbReference type="EMBL" id="KNC21822.1"/>
    </source>
</evidence>
<feature type="compositionally biased region" description="Basic residues" evidence="7">
    <location>
        <begin position="457"/>
        <end position="469"/>
    </location>
</feature>
<reference evidence="10 11" key="1">
    <citation type="journal article" date="2015" name="Nat. Commun.">
        <title>Lucilia cuprina genome unlocks parasitic fly biology to underpin future interventions.</title>
        <authorList>
            <person name="Anstead C.A."/>
            <person name="Korhonen P.K."/>
            <person name="Young N.D."/>
            <person name="Hall R.S."/>
            <person name="Jex A.R."/>
            <person name="Murali S.C."/>
            <person name="Hughes D.S."/>
            <person name="Lee S.F."/>
            <person name="Perry T."/>
            <person name="Stroehlein A.J."/>
            <person name="Ansell B.R."/>
            <person name="Breugelmans B."/>
            <person name="Hofmann A."/>
            <person name="Qu J."/>
            <person name="Dugan S."/>
            <person name="Lee S.L."/>
            <person name="Chao H."/>
            <person name="Dinh H."/>
            <person name="Han Y."/>
            <person name="Doddapaneni H.V."/>
            <person name="Worley K.C."/>
            <person name="Muzny D.M."/>
            <person name="Ioannidis P."/>
            <person name="Waterhouse R.M."/>
            <person name="Zdobnov E.M."/>
            <person name="James P.J."/>
            <person name="Bagnall N.H."/>
            <person name="Kotze A.C."/>
            <person name="Gibbs R.A."/>
            <person name="Richards S."/>
            <person name="Batterham P."/>
            <person name="Gasser R.B."/>
        </authorList>
    </citation>
    <scope>NUCLEOTIDE SEQUENCE [LARGE SCALE GENOMIC DNA]</scope>
    <source>
        <strain evidence="10 11">LS</strain>
        <tissue evidence="10">Full body</tissue>
    </source>
</reference>
<dbReference type="InterPro" id="IPR036236">
    <property type="entry name" value="Znf_C2H2_sf"/>
</dbReference>
<feature type="region of interest" description="Disordered" evidence="7">
    <location>
        <begin position="30"/>
        <end position="68"/>
    </location>
</feature>
<evidence type="ECO:0000256" key="2">
    <source>
        <dbReference type="ARBA" id="ARBA00022737"/>
    </source>
</evidence>
<dbReference type="GO" id="GO:0008270">
    <property type="term" value="F:zinc ion binding"/>
    <property type="evidence" value="ECO:0007669"/>
    <property type="project" value="UniProtKB-UniRule"/>
</dbReference>
<feature type="domain" description="C2H2-type" evidence="8">
    <location>
        <begin position="518"/>
        <end position="545"/>
    </location>
</feature>
<feature type="region of interest" description="Disordered" evidence="7">
    <location>
        <begin position="156"/>
        <end position="317"/>
    </location>
</feature>
<dbReference type="SMART" id="SM00355">
    <property type="entry name" value="ZnF_C2H2"/>
    <property type="match status" value="4"/>
</dbReference>
<feature type="compositionally biased region" description="Acidic residues" evidence="7">
    <location>
        <begin position="487"/>
        <end position="500"/>
    </location>
</feature>
<dbReference type="SUPFAM" id="SSF57667">
    <property type="entry name" value="beta-beta-alpha zinc fingers"/>
    <property type="match status" value="2"/>
</dbReference>
<dbReference type="PROSITE" id="PS00028">
    <property type="entry name" value="ZINC_FINGER_C2H2_1"/>
    <property type="match status" value="3"/>
</dbReference>
<feature type="compositionally biased region" description="Basic and acidic residues" evidence="7">
    <location>
        <begin position="53"/>
        <end position="63"/>
    </location>
</feature>
<evidence type="ECO:0000256" key="5">
    <source>
        <dbReference type="PROSITE-ProRule" id="PRU00042"/>
    </source>
</evidence>
<dbReference type="PANTHER" id="PTHR24408:SF58">
    <property type="entry name" value="TRANSCRIPTION FACTOR (TFIIIA), PUTATIVE (AFU_ORTHOLOGUE AFUA_1G05150)-RELATED"/>
    <property type="match status" value="1"/>
</dbReference>
<dbReference type="OMA" id="MPQFICT"/>
<name>A0A0L0BP35_LUCCU</name>
<feature type="region of interest" description="Disordered" evidence="7">
    <location>
        <begin position="414"/>
        <end position="516"/>
    </location>
</feature>
<gene>
    <name evidence="10" type="ORF">FF38_03176</name>
</gene>
<evidence type="ECO:0000256" key="4">
    <source>
        <dbReference type="ARBA" id="ARBA00022833"/>
    </source>
</evidence>
<feature type="compositionally biased region" description="Acidic residues" evidence="7">
    <location>
        <begin position="258"/>
        <end position="305"/>
    </location>
</feature>
<feature type="domain" description="C2H2-type" evidence="8">
    <location>
        <begin position="577"/>
        <end position="605"/>
    </location>
</feature>
<dbReference type="OrthoDB" id="6601382at2759"/>
<comment type="caution">
    <text evidence="10">The sequence shown here is derived from an EMBL/GenBank/DDBJ whole genome shotgun (WGS) entry which is preliminary data.</text>
</comment>
<sequence length="670" mass="76817">MDDGEFNLSNTIGIGLNIGEQMLLPVSNGEEEAQLALHQQQQQEQHDQQQQQHIHEQQQEHHHQQTHYDSNLNIQHQSSENVNNIPEPTTTTNVTCLDNSIGNFYQENTDLENLNAKLAETTKILDYTPVEKPTELLTSLQKENQEKAVAEELANKALEDENKEKQDDEKNNENEEVEEKVEETEDKDNEDKEDKDNEEDDDDEIVEDEEAEDVEPDDEEIEEVEDVEDEVEEEIIPDEVIVPENSLDKIKQLKSADKDEEEEGEEAEEVEDEEGKDKEEDDNEDKDDNENDEDSQNNEDDESEEPSSSLRASRRQEEEVDENQCRVCCAKDNLVSIFKKLEERTVAEMLMTICPSVSIAIKDFLPQYICNICCDNVAIAVKLKNQCETTEKELRKKLSRHKNKIRRPVGYVVIDAPLDSDPPTDEEQANDEEFKVSDIASVTPSEDSETSDFSDSKKKKTRGRKRRKSAVVTPTDGKRSKNKSRSDDDDDSSDENDDDGDPIKQKRKRSSNSSPENFACNECDQTFSRKQSLVLHKRQHVYDRGEPIKCEVCGKKFKIKGAYRTHLEKHREERRANKCNQCSRRFTNSSDLKRHIAEDHREKTILPTCSKCNRTFSSAGRLQRHKQNVCSASDSSKFKKSDSHGFAVGTDLFKAVAPLQTTYWSDSFSD</sequence>
<accession>A0A0L0BP35</accession>
<feature type="domain" description="C2H2-type" evidence="8">
    <location>
        <begin position="607"/>
        <end position="635"/>
    </location>
</feature>
<evidence type="ECO:0000256" key="7">
    <source>
        <dbReference type="SAM" id="MobiDB-lite"/>
    </source>
</evidence>
<feature type="binding site" evidence="6">
    <location>
        <position position="373"/>
    </location>
    <ligand>
        <name>Zn(2+)</name>
        <dbReference type="ChEBI" id="CHEBI:29105"/>
    </ligand>
</feature>
<keyword evidence="11" id="KW-1185">Reference proteome</keyword>
<keyword evidence="2" id="KW-0677">Repeat</keyword>
<evidence type="ECO:0000259" key="9">
    <source>
        <dbReference type="PROSITE" id="PS51915"/>
    </source>
</evidence>
<evidence type="ECO:0000256" key="6">
    <source>
        <dbReference type="PROSITE-ProRule" id="PRU01263"/>
    </source>
</evidence>
<feature type="domain" description="ZAD" evidence="9">
    <location>
        <begin position="323"/>
        <end position="397"/>
    </location>
</feature>
<protein>
    <submittedName>
        <fullName evidence="10">Uncharacterized protein</fullName>
    </submittedName>
</protein>
<dbReference type="PROSITE" id="PS51915">
    <property type="entry name" value="ZAD"/>
    <property type="match status" value="1"/>
</dbReference>
<feature type="compositionally biased region" description="Acidic residues" evidence="7">
    <location>
        <begin position="196"/>
        <end position="237"/>
    </location>
</feature>
<feature type="domain" description="C2H2-type" evidence="8">
    <location>
        <begin position="548"/>
        <end position="575"/>
    </location>
</feature>
<evidence type="ECO:0000313" key="11">
    <source>
        <dbReference type="Proteomes" id="UP000037069"/>
    </source>
</evidence>
<dbReference type="Pfam" id="PF07776">
    <property type="entry name" value="zf-AD"/>
    <property type="match status" value="1"/>
</dbReference>
<feature type="binding site" evidence="6">
    <location>
        <position position="325"/>
    </location>
    <ligand>
        <name>Zn(2+)</name>
        <dbReference type="ChEBI" id="CHEBI:29105"/>
    </ligand>
</feature>
<dbReference type="InterPro" id="IPR012934">
    <property type="entry name" value="Znf_AD"/>
</dbReference>
<keyword evidence="3 5" id="KW-0863">Zinc-finger</keyword>
<dbReference type="InterPro" id="IPR013087">
    <property type="entry name" value="Znf_C2H2_type"/>
</dbReference>
<evidence type="ECO:0000256" key="1">
    <source>
        <dbReference type="ARBA" id="ARBA00022723"/>
    </source>
</evidence>
<organism evidence="10 11">
    <name type="scientific">Lucilia cuprina</name>
    <name type="common">Green bottle fly</name>
    <name type="synonym">Australian sheep blowfly</name>
    <dbReference type="NCBI Taxonomy" id="7375"/>
    <lineage>
        <taxon>Eukaryota</taxon>
        <taxon>Metazoa</taxon>
        <taxon>Ecdysozoa</taxon>
        <taxon>Arthropoda</taxon>
        <taxon>Hexapoda</taxon>
        <taxon>Insecta</taxon>
        <taxon>Pterygota</taxon>
        <taxon>Neoptera</taxon>
        <taxon>Endopterygota</taxon>
        <taxon>Diptera</taxon>
        <taxon>Brachycera</taxon>
        <taxon>Muscomorpha</taxon>
        <taxon>Oestroidea</taxon>
        <taxon>Calliphoridae</taxon>
        <taxon>Luciliinae</taxon>
        <taxon>Lucilia</taxon>
    </lineage>
</organism>
<feature type="compositionally biased region" description="Acidic residues" evidence="7">
    <location>
        <begin position="422"/>
        <end position="431"/>
    </location>
</feature>
<proteinExistence type="predicted"/>
<feature type="compositionally biased region" description="Acidic residues" evidence="7">
    <location>
        <begin position="174"/>
        <end position="188"/>
    </location>
</feature>
<dbReference type="PROSITE" id="PS50157">
    <property type="entry name" value="ZINC_FINGER_C2H2_2"/>
    <property type="match status" value="4"/>
</dbReference>
<dbReference type="GO" id="GO:0000981">
    <property type="term" value="F:DNA-binding transcription factor activity, RNA polymerase II-specific"/>
    <property type="evidence" value="ECO:0007669"/>
    <property type="project" value="TreeGrafter"/>
</dbReference>
<dbReference type="Pfam" id="PF00096">
    <property type="entry name" value="zf-C2H2"/>
    <property type="match status" value="3"/>
</dbReference>
<dbReference type="Gene3D" id="3.30.160.60">
    <property type="entry name" value="Classic Zinc Finger"/>
    <property type="match status" value="2"/>
</dbReference>
<feature type="compositionally biased region" description="Basic and acidic residues" evidence="7">
    <location>
        <begin position="156"/>
        <end position="173"/>
    </location>
</feature>
<feature type="binding site" evidence="6">
    <location>
        <position position="328"/>
    </location>
    <ligand>
        <name>Zn(2+)</name>
        <dbReference type="ChEBI" id="CHEBI:29105"/>
    </ligand>
</feature>
<dbReference type="GO" id="GO:0043565">
    <property type="term" value="F:sequence-specific DNA binding"/>
    <property type="evidence" value="ECO:0007669"/>
    <property type="project" value="TreeGrafter"/>
</dbReference>
<dbReference type="FunFam" id="3.30.160.60:FF:000065">
    <property type="entry name" value="B-cell CLL/lymphoma 6, member B"/>
    <property type="match status" value="1"/>
</dbReference>
<evidence type="ECO:0000259" key="8">
    <source>
        <dbReference type="PROSITE" id="PS50157"/>
    </source>
</evidence>